<evidence type="ECO:0008006" key="3">
    <source>
        <dbReference type="Google" id="ProtNLM"/>
    </source>
</evidence>
<evidence type="ECO:0000313" key="1">
    <source>
        <dbReference type="EMBL" id="KAF3884105.1"/>
    </source>
</evidence>
<reference evidence="1" key="2">
    <citation type="submission" date="2019-11" db="EMBL/GenBank/DDBJ databases">
        <title>Improved Assembly of Tolypothrix boutellei genome.</title>
        <authorList>
            <person name="Sarangi A.N."/>
            <person name="Mukherjee M."/>
            <person name="Ghosh S."/>
            <person name="Singh D."/>
            <person name="Das A."/>
            <person name="Kant S."/>
            <person name="Prusty A."/>
            <person name="Tripathy S."/>
        </authorList>
    </citation>
    <scope>NUCLEOTIDE SEQUENCE</scope>
    <source>
        <strain evidence="1">VB521301</strain>
    </source>
</reference>
<protein>
    <recommendedName>
        <fullName evidence="3">Knr4/Smi1-like domain-containing protein</fullName>
    </recommendedName>
</protein>
<sequence>MKDLGSLNIYSMFKKYYICQFQKKLNLSLHPSDGLGYDAVWKKLEQQKLTIPKALFEYYALTGDHWLNITHNQLLTIEELEWVDDKLVFMQENQGIACWGIIKADASKPNPFVWQGVNGQWDREEYRLSKFLIRMWQWTIAEEPE</sequence>
<reference evidence="1" key="1">
    <citation type="journal article" date="2015" name="Genome Announc.">
        <title>Draft Genome Sequence of Tolypothrix boutellei Strain VB521301.</title>
        <authorList>
            <person name="Chandrababunaidu M.M."/>
            <person name="Singh D."/>
            <person name="Sen D."/>
            <person name="Bhan S."/>
            <person name="Das S."/>
            <person name="Gupta A."/>
            <person name="Adhikary S.P."/>
            <person name="Tripathy S."/>
        </authorList>
    </citation>
    <scope>NUCLEOTIDE SEQUENCE</scope>
    <source>
        <strain evidence="1">VB521301</strain>
    </source>
</reference>
<dbReference type="OrthoDB" id="515110at2"/>
<keyword evidence="2" id="KW-1185">Reference proteome</keyword>
<proteinExistence type="predicted"/>
<gene>
    <name evidence="1" type="ORF">DA73_0400000275</name>
</gene>
<comment type="caution">
    <text evidence="1">The sequence shown here is derived from an EMBL/GenBank/DDBJ whole genome shotgun (WGS) entry which is preliminary data.</text>
</comment>
<accession>A0A8S9SV11</accession>
<organism evidence="1 2">
    <name type="scientific">Tolypothrix bouteillei VB521301</name>
    <dbReference type="NCBI Taxonomy" id="1479485"/>
    <lineage>
        <taxon>Bacteria</taxon>
        <taxon>Bacillati</taxon>
        <taxon>Cyanobacteriota</taxon>
        <taxon>Cyanophyceae</taxon>
        <taxon>Nostocales</taxon>
        <taxon>Tolypothrichaceae</taxon>
        <taxon>Tolypothrix</taxon>
    </lineage>
</organism>
<dbReference type="RefSeq" id="WP_137986187.1">
    <property type="nucleotide sequence ID" value="NZ_JHEG04000001.1"/>
</dbReference>
<evidence type="ECO:0000313" key="2">
    <source>
        <dbReference type="Proteomes" id="UP000029738"/>
    </source>
</evidence>
<dbReference type="AlphaFoldDB" id="A0A8S9SV11"/>
<dbReference type="Proteomes" id="UP000029738">
    <property type="component" value="Unassembled WGS sequence"/>
</dbReference>
<name>A0A8S9SV11_9CYAN</name>
<dbReference type="EMBL" id="JHEG04000001">
    <property type="protein sequence ID" value="KAF3884105.1"/>
    <property type="molecule type" value="Genomic_DNA"/>
</dbReference>